<reference evidence="1 2" key="1">
    <citation type="submission" date="2017-10" db="EMBL/GenBank/DDBJ databases">
        <authorList>
            <person name="Regsiter A."/>
            <person name="William W."/>
        </authorList>
    </citation>
    <scope>NUCLEOTIDE SEQUENCE [LARGE SCALE GENOMIC DNA]</scope>
    <source>
        <strain evidence="1 2">CFBP6991</strain>
    </source>
</reference>
<sequence>MSSLIFHTDETQAFVVTDTLAVTYDSTAQAVPHLFTSKALYVPHLRMIVAGTGLGGMTDRWFAKINTQMLVDGVEHLNSYAQQALAELWQQHLDSPHAIEGKTTTIYHFGISEVTGEVVAYAFRSTSGFTSEALPHGTATKPGVPVPDGNLIHNIEPIMQRQRDVEDGSTSADRVYIGGQAIAIHLTAQQCTHQVLFNFSDYQVHADQAYQSLQRARESR</sequence>
<protein>
    <submittedName>
        <fullName evidence="1">Uncharacterized protein</fullName>
    </submittedName>
</protein>
<accession>A0A7Z7IVW0</accession>
<organism evidence="1 2">
    <name type="scientific">Xanthomonas campestris pv. phaseoli</name>
    <dbReference type="NCBI Taxonomy" id="317013"/>
    <lineage>
        <taxon>Bacteria</taxon>
        <taxon>Pseudomonadati</taxon>
        <taxon>Pseudomonadota</taxon>
        <taxon>Gammaproteobacteria</taxon>
        <taxon>Lysobacterales</taxon>
        <taxon>Lysobacteraceae</taxon>
        <taxon>Xanthomonas</taxon>
    </lineage>
</organism>
<gene>
    <name evidence="1" type="ORF">XFF6991_150283</name>
</gene>
<dbReference type="AlphaFoldDB" id="A0A7Z7IVW0"/>
<proteinExistence type="predicted"/>
<name>A0A7Z7IVW0_XANCH</name>
<comment type="caution">
    <text evidence="1">The sequence shown here is derived from an EMBL/GenBank/DDBJ whole genome shotgun (WGS) entry which is preliminary data.</text>
</comment>
<dbReference type="Proteomes" id="UP000234345">
    <property type="component" value="Unassembled WGS sequence"/>
</dbReference>
<evidence type="ECO:0000313" key="2">
    <source>
        <dbReference type="Proteomes" id="UP000234345"/>
    </source>
</evidence>
<dbReference type="RefSeq" id="WP_099802410.1">
    <property type="nucleotide sequence ID" value="NZ_OCZC01000043.1"/>
</dbReference>
<evidence type="ECO:0000313" key="1">
    <source>
        <dbReference type="EMBL" id="SOO22522.1"/>
    </source>
</evidence>
<dbReference type="EMBL" id="OCZC01000043">
    <property type="protein sequence ID" value="SOO22522.1"/>
    <property type="molecule type" value="Genomic_DNA"/>
</dbReference>